<evidence type="ECO:0000256" key="5">
    <source>
        <dbReference type="ARBA" id="ARBA00022723"/>
    </source>
</evidence>
<keyword evidence="7" id="KW-0804">Transcription</keyword>
<dbReference type="Proteomes" id="UP000504603">
    <property type="component" value="Unplaced"/>
</dbReference>
<dbReference type="KEGG" id="mcha:111025774"/>
<proteinExistence type="predicted"/>
<dbReference type="SUPFAM" id="SSF64484">
    <property type="entry name" value="beta and beta-prime subunits of DNA dependent RNA-polymerase"/>
    <property type="match status" value="1"/>
</dbReference>
<dbReference type="InterPro" id="IPR015700">
    <property type="entry name" value="RPC1"/>
</dbReference>
<evidence type="ECO:0000313" key="9">
    <source>
        <dbReference type="Proteomes" id="UP000504603"/>
    </source>
</evidence>
<evidence type="ECO:0000313" key="10">
    <source>
        <dbReference type="RefSeq" id="XP_022159357.1"/>
    </source>
</evidence>
<gene>
    <name evidence="10" type="primary">LOC111025774</name>
</gene>
<dbReference type="InterPro" id="IPR007080">
    <property type="entry name" value="RNA_pol_Rpb1_1"/>
</dbReference>
<dbReference type="PANTHER" id="PTHR48446:SF1">
    <property type="entry name" value="DNA-DIRECTED RNA POLYMERASE SUBUNIT BETA' N-TERMINAL SECTION"/>
    <property type="match status" value="1"/>
</dbReference>
<evidence type="ECO:0000256" key="1">
    <source>
        <dbReference type="ARBA" id="ARBA00012418"/>
    </source>
</evidence>
<dbReference type="OrthoDB" id="270392at2759"/>
<keyword evidence="2" id="KW-0240">DNA-directed RNA polymerase</keyword>
<evidence type="ECO:0000256" key="4">
    <source>
        <dbReference type="ARBA" id="ARBA00022695"/>
    </source>
</evidence>
<dbReference type="Pfam" id="PF04997">
    <property type="entry name" value="RNA_pol_Rpb1_1"/>
    <property type="match status" value="1"/>
</dbReference>
<dbReference type="AlphaFoldDB" id="A0A6J1DZM3"/>
<dbReference type="GO" id="GO:0000428">
    <property type="term" value="C:DNA-directed RNA polymerase complex"/>
    <property type="evidence" value="ECO:0007669"/>
    <property type="project" value="UniProtKB-KW"/>
</dbReference>
<evidence type="ECO:0000256" key="7">
    <source>
        <dbReference type="ARBA" id="ARBA00023163"/>
    </source>
</evidence>
<dbReference type="EC" id="2.7.7.6" evidence="1"/>
<sequence length="172" mass="19398">MVCLKLHSYYKSSLVAQWNKKLAPQSDGAPFRTGFRGSVKKAVSMLGILHYRVKSKDAGMVSEDLRAPYNVSNDILNPFRVLSLFKRMTDEDCELLFLSDRPDNLIITNVAVPPIAIRPSVIMDGSQSNENDITERLKRIIQQNASVSQELSTSNSLPKCLVHCGLWCFYFK</sequence>
<dbReference type="GO" id="GO:0003899">
    <property type="term" value="F:DNA-directed RNA polymerase activity"/>
    <property type="evidence" value="ECO:0007669"/>
    <property type="project" value="UniProtKB-EC"/>
</dbReference>
<name>A0A6J1DZM3_MOMCH</name>
<accession>A0A6J1DZM3</accession>
<keyword evidence="4" id="KW-0548">Nucleotidyltransferase</keyword>
<evidence type="ECO:0000259" key="8">
    <source>
        <dbReference type="Pfam" id="PF04997"/>
    </source>
</evidence>
<evidence type="ECO:0000256" key="6">
    <source>
        <dbReference type="ARBA" id="ARBA00022833"/>
    </source>
</evidence>
<dbReference type="GeneID" id="111025774"/>
<dbReference type="GO" id="GO:0046872">
    <property type="term" value="F:metal ion binding"/>
    <property type="evidence" value="ECO:0007669"/>
    <property type="project" value="UniProtKB-KW"/>
</dbReference>
<keyword evidence="5" id="KW-0479">Metal-binding</keyword>
<keyword evidence="3" id="KW-0808">Transferase</keyword>
<feature type="domain" description="RNA polymerase Rpb1" evidence="8">
    <location>
        <begin position="61"/>
        <end position="153"/>
    </location>
</feature>
<evidence type="ECO:0000256" key="3">
    <source>
        <dbReference type="ARBA" id="ARBA00022679"/>
    </source>
</evidence>
<dbReference type="GO" id="GO:0003677">
    <property type="term" value="F:DNA binding"/>
    <property type="evidence" value="ECO:0007669"/>
    <property type="project" value="InterPro"/>
</dbReference>
<keyword evidence="9" id="KW-1185">Reference proteome</keyword>
<keyword evidence="6" id="KW-0862">Zinc</keyword>
<organism evidence="9 10">
    <name type="scientific">Momordica charantia</name>
    <name type="common">Bitter gourd</name>
    <name type="synonym">Balsam pear</name>
    <dbReference type="NCBI Taxonomy" id="3673"/>
    <lineage>
        <taxon>Eukaryota</taxon>
        <taxon>Viridiplantae</taxon>
        <taxon>Streptophyta</taxon>
        <taxon>Embryophyta</taxon>
        <taxon>Tracheophyta</taxon>
        <taxon>Spermatophyta</taxon>
        <taxon>Magnoliopsida</taxon>
        <taxon>eudicotyledons</taxon>
        <taxon>Gunneridae</taxon>
        <taxon>Pentapetalae</taxon>
        <taxon>rosids</taxon>
        <taxon>fabids</taxon>
        <taxon>Cucurbitales</taxon>
        <taxon>Cucurbitaceae</taxon>
        <taxon>Momordiceae</taxon>
        <taxon>Momordica</taxon>
    </lineage>
</organism>
<dbReference type="RefSeq" id="XP_022159357.1">
    <property type="nucleotide sequence ID" value="XM_022303665.1"/>
</dbReference>
<reference evidence="10" key="1">
    <citation type="submission" date="2025-08" db="UniProtKB">
        <authorList>
            <consortium name="RefSeq"/>
        </authorList>
    </citation>
    <scope>IDENTIFICATION</scope>
    <source>
        <strain evidence="10">OHB3-1</strain>
    </source>
</reference>
<dbReference type="GO" id="GO:0006351">
    <property type="term" value="P:DNA-templated transcription"/>
    <property type="evidence" value="ECO:0007669"/>
    <property type="project" value="InterPro"/>
</dbReference>
<evidence type="ECO:0000256" key="2">
    <source>
        <dbReference type="ARBA" id="ARBA00022478"/>
    </source>
</evidence>
<protein>
    <recommendedName>
        <fullName evidence="1">DNA-directed RNA polymerase</fullName>
        <ecNumber evidence="1">2.7.7.6</ecNumber>
    </recommendedName>
</protein>
<dbReference type="PANTHER" id="PTHR48446">
    <property type="entry name" value="DNA-DIRECTED RNA POLYMERASE SUBUNIT BETA' N-TERMINAL SECTION"/>
    <property type="match status" value="1"/>
</dbReference>